<reference evidence="12 13" key="1">
    <citation type="journal article" date="2007" name="Nature">
        <title>Evolution of genes and genomes on the Drosophila phylogeny.</title>
        <authorList>
            <consortium name="Drosophila 12 Genomes Consortium"/>
            <person name="Clark A.G."/>
            <person name="Eisen M.B."/>
            <person name="Smith D.R."/>
            <person name="Bergman C.M."/>
            <person name="Oliver B."/>
            <person name="Markow T.A."/>
            <person name="Kaufman T.C."/>
            <person name="Kellis M."/>
            <person name="Gelbart W."/>
            <person name="Iyer V.N."/>
            <person name="Pollard D.A."/>
            <person name="Sackton T.B."/>
            <person name="Larracuente A.M."/>
            <person name="Singh N.D."/>
            <person name="Abad J.P."/>
            <person name="Abt D.N."/>
            <person name="Adryan B."/>
            <person name="Aguade M."/>
            <person name="Akashi H."/>
            <person name="Anderson W.W."/>
            <person name="Aquadro C.F."/>
            <person name="Ardell D.H."/>
            <person name="Arguello R."/>
            <person name="Artieri C.G."/>
            <person name="Barbash D.A."/>
            <person name="Barker D."/>
            <person name="Barsanti P."/>
            <person name="Batterham P."/>
            <person name="Batzoglou S."/>
            <person name="Begun D."/>
            <person name="Bhutkar A."/>
            <person name="Blanco E."/>
            <person name="Bosak S.A."/>
            <person name="Bradley R.K."/>
            <person name="Brand A.D."/>
            <person name="Brent M.R."/>
            <person name="Brooks A.N."/>
            <person name="Brown R.H."/>
            <person name="Butlin R.K."/>
            <person name="Caggese C."/>
            <person name="Calvi B.R."/>
            <person name="Bernardo de Carvalho A."/>
            <person name="Caspi A."/>
            <person name="Castrezana S."/>
            <person name="Celniker S.E."/>
            <person name="Chang J.L."/>
            <person name="Chapple C."/>
            <person name="Chatterji S."/>
            <person name="Chinwalla A."/>
            <person name="Civetta A."/>
            <person name="Clifton S.W."/>
            <person name="Comeron J.M."/>
            <person name="Costello J.C."/>
            <person name="Coyne J.A."/>
            <person name="Daub J."/>
            <person name="David R.G."/>
            <person name="Delcher A.L."/>
            <person name="Delehaunty K."/>
            <person name="Do C.B."/>
            <person name="Ebling H."/>
            <person name="Edwards K."/>
            <person name="Eickbush T."/>
            <person name="Evans J.D."/>
            <person name="Filipski A."/>
            <person name="Findeiss S."/>
            <person name="Freyhult E."/>
            <person name="Fulton L."/>
            <person name="Fulton R."/>
            <person name="Garcia A.C."/>
            <person name="Gardiner A."/>
            <person name="Garfield D.A."/>
            <person name="Garvin B.E."/>
            <person name="Gibson G."/>
            <person name="Gilbert D."/>
            <person name="Gnerre S."/>
            <person name="Godfrey J."/>
            <person name="Good R."/>
            <person name="Gotea V."/>
            <person name="Gravely B."/>
            <person name="Greenberg A.J."/>
            <person name="Griffiths-Jones S."/>
            <person name="Gross S."/>
            <person name="Guigo R."/>
            <person name="Gustafson E.A."/>
            <person name="Haerty W."/>
            <person name="Hahn M.W."/>
            <person name="Halligan D.L."/>
            <person name="Halpern A.L."/>
            <person name="Halter G.M."/>
            <person name="Han M.V."/>
            <person name="Heger A."/>
            <person name="Hillier L."/>
            <person name="Hinrichs A.S."/>
            <person name="Holmes I."/>
            <person name="Hoskins R.A."/>
            <person name="Hubisz M.J."/>
            <person name="Hultmark D."/>
            <person name="Huntley M.A."/>
            <person name="Jaffe D.B."/>
            <person name="Jagadeeshan S."/>
            <person name="Jeck W.R."/>
            <person name="Johnson J."/>
            <person name="Jones C.D."/>
            <person name="Jordan W.C."/>
            <person name="Karpen G.H."/>
            <person name="Kataoka E."/>
            <person name="Keightley P.D."/>
            <person name="Kheradpour P."/>
            <person name="Kirkness E.F."/>
            <person name="Koerich L.B."/>
            <person name="Kristiansen K."/>
            <person name="Kudrna D."/>
            <person name="Kulathinal R.J."/>
            <person name="Kumar S."/>
            <person name="Kwok R."/>
            <person name="Lander E."/>
            <person name="Langley C.H."/>
            <person name="Lapoint R."/>
            <person name="Lazzaro B.P."/>
            <person name="Lee S.J."/>
            <person name="Levesque L."/>
            <person name="Li R."/>
            <person name="Lin C.F."/>
            <person name="Lin M.F."/>
            <person name="Lindblad-Toh K."/>
            <person name="Llopart A."/>
            <person name="Long M."/>
            <person name="Low L."/>
            <person name="Lozovsky E."/>
            <person name="Lu J."/>
            <person name="Luo M."/>
            <person name="Machado C.A."/>
            <person name="Makalowski W."/>
            <person name="Marzo M."/>
            <person name="Matsuda M."/>
            <person name="Matzkin L."/>
            <person name="McAllister B."/>
            <person name="McBride C.S."/>
            <person name="McKernan B."/>
            <person name="McKernan K."/>
            <person name="Mendez-Lago M."/>
            <person name="Minx P."/>
            <person name="Mollenhauer M.U."/>
            <person name="Montooth K."/>
            <person name="Mount S.M."/>
            <person name="Mu X."/>
            <person name="Myers E."/>
            <person name="Negre B."/>
            <person name="Newfeld S."/>
            <person name="Nielsen R."/>
            <person name="Noor M.A."/>
            <person name="O'Grady P."/>
            <person name="Pachter L."/>
            <person name="Papaceit M."/>
            <person name="Parisi M.J."/>
            <person name="Parisi M."/>
            <person name="Parts L."/>
            <person name="Pedersen J.S."/>
            <person name="Pesole G."/>
            <person name="Phillippy A.M."/>
            <person name="Ponting C.P."/>
            <person name="Pop M."/>
            <person name="Porcelli D."/>
            <person name="Powell J.R."/>
            <person name="Prohaska S."/>
            <person name="Pruitt K."/>
            <person name="Puig M."/>
            <person name="Quesneville H."/>
            <person name="Ram K.R."/>
            <person name="Rand D."/>
            <person name="Rasmussen M.D."/>
            <person name="Reed L.K."/>
            <person name="Reenan R."/>
            <person name="Reily A."/>
            <person name="Remington K.A."/>
            <person name="Rieger T.T."/>
            <person name="Ritchie M.G."/>
            <person name="Robin C."/>
            <person name="Rogers Y.H."/>
            <person name="Rohde C."/>
            <person name="Rozas J."/>
            <person name="Rubenfield M.J."/>
            <person name="Ruiz A."/>
            <person name="Russo S."/>
            <person name="Salzberg S.L."/>
            <person name="Sanchez-Gracia A."/>
            <person name="Saranga D.J."/>
            <person name="Sato H."/>
            <person name="Schaeffer S.W."/>
            <person name="Schatz M.C."/>
            <person name="Schlenke T."/>
            <person name="Schwartz R."/>
            <person name="Segarra C."/>
            <person name="Singh R.S."/>
            <person name="Sirot L."/>
            <person name="Sirota M."/>
            <person name="Sisneros N.B."/>
            <person name="Smith C.D."/>
            <person name="Smith T.F."/>
            <person name="Spieth J."/>
            <person name="Stage D.E."/>
            <person name="Stark A."/>
            <person name="Stephan W."/>
            <person name="Strausberg R.L."/>
            <person name="Strempel S."/>
            <person name="Sturgill D."/>
            <person name="Sutton G."/>
            <person name="Sutton G.G."/>
            <person name="Tao W."/>
            <person name="Teichmann S."/>
            <person name="Tobari Y.N."/>
            <person name="Tomimura Y."/>
            <person name="Tsolas J.M."/>
            <person name="Valente V.L."/>
            <person name="Venter E."/>
            <person name="Venter J.C."/>
            <person name="Vicario S."/>
            <person name="Vieira F.G."/>
            <person name="Vilella A.J."/>
            <person name="Villasante A."/>
            <person name="Walenz B."/>
            <person name="Wang J."/>
            <person name="Wasserman M."/>
            <person name="Watts T."/>
            <person name="Wilson D."/>
            <person name="Wilson R.K."/>
            <person name="Wing R.A."/>
            <person name="Wolfner M.F."/>
            <person name="Wong A."/>
            <person name="Wong G.K."/>
            <person name="Wu C.I."/>
            <person name="Wu G."/>
            <person name="Yamamoto D."/>
            <person name="Yang H.P."/>
            <person name="Yang S.P."/>
            <person name="Yorke J.A."/>
            <person name="Yoshida K."/>
            <person name="Zdobnov E."/>
            <person name="Zhang P."/>
            <person name="Zhang Y."/>
            <person name="Zimin A.V."/>
            <person name="Baldwin J."/>
            <person name="Abdouelleil A."/>
            <person name="Abdulkadir J."/>
            <person name="Abebe A."/>
            <person name="Abera B."/>
            <person name="Abreu J."/>
            <person name="Acer S.C."/>
            <person name="Aftuck L."/>
            <person name="Alexander A."/>
            <person name="An P."/>
            <person name="Anderson E."/>
            <person name="Anderson S."/>
            <person name="Arachi H."/>
            <person name="Azer M."/>
            <person name="Bachantsang P."/>
            <person name="Barry A."/>
            <person name="Bayul T."/>
            <person name="Berlin A."/>
            <person name="Bessette D."/>
            <person name="Bloom T."/>
            <person name="Blye J."/>
            <person name="Boguslavskiy L."/>
            <person name="Bonnet C."/>
            <person name="Boukhgalter B."/>
            <person name="Bourzgui I."/>
            <person name="Brown A."/>
            <person name="Cahill P."/>
            <person name="Channer S."/>
            <person name="Cheshatsang Y."/>
            <person name="Chuda L."/>
            <person name="Citroen M."/>
            <person name="Collymore A."/>
            <person name="Cooke P."/>
            <person name="Costello M."/>
            <person name="D'Aco K."/>
            <person name="Daza R."/>
            <person name="De Haan G."/>
            <person name="DeGray S."/>
            <person name="DeMaso C."/>
            <person name="Dhargay N."/>
            <person name="Dooley K."/>
            <person name="Dooley E."/>
            <person name="Doricent M."/>
            <person name="Dorje P."/>
            <person name="Dorjee K."/>
            <person name="Dupes A."/>
            <person name="Elong R."/>
            <person name="Falk J."/>
            <person name="Farina A."/>
            <person name="Faro S."/>
            <person name="Ferguson D."/>
            <person name="Fisher S."/>
            <person name="Foley C.D."/>
            <person name="Franke A."/>
            <person name="Friedrich D."/>
            <person name="Gadbois L."/>
            <person name="Gearin G."/>
            <person name="Gearin C.R."/>
            <person name="Giannoukos G."/>
            <person name="Goode T."/>
            <person name="Graham J."/>
            <person name="Grandbois E."/>
            <person name="Grewal S."/>
            <person name="Gyaltsen K."/>
            <person name="Hafez N."/>
            <person name="Hagos B."/>
            <person name="Hall J."/>
            <person name="Henson C."/>
            <person name="Hollinger A."/>
            <person name="Honan T."/>
            <person name="Huard M.D."/>
            <person name="Hughes L."/>
            <person name="Hurhula B."/>
            <person name="Husby M.E."/>
            <person name="Kamat A."/>
            <person name="Kanga B."/>
            <person name="Kashin S."/>
            <person name="Khazanovich D."/>
            <person name="Kisner P."/>
            <person name="Lance K."/>
            <person name="Lara M."/>
            <person name="Lee W."/>
            <person name="Lennon N."/>
            <person name="Letendre F."/>
            <person name="LeVine R."/>
            <person name="Lipovsky A."/>
            <person name="Liu X."/>
            <person name="Liu J."/>
            <person name="Liu S."/>
            <person name="Lokyitsang T."/>
            <person name="Lokyitsang Y."/>
            <person name="Lubonja R."/>
            <person name="Lui A."/>
            <person name="MacDonald P."/>
            <person name="Magnisalis V."/>
            <person name="Maru K."/>
            <person name="Matthews C."/>
            <person name="McCusker W."/>
            <person name="McDonough S."/>
            <person name="Mehta T."/>
            <person name="Meldrim J."/>
            <person name="Meneus L."/>
            <person name="Mihai O."/>
            <person name="Mihalev A."/>
            <person name="Mihova T."/>
            <person name="Mittelman R."/>
            <person name="Mlenga V."/>
            <person name="Montmayeur A."/>
            <person name="Mulrain L."/>
            <person name="Navidi A."/>
            <person name="Naylor J."/>
            <person name="Negash T."/>
            <person name="Nguyen T."/>
            <person name="Nguyen N."/>
            <person name="Nicol R."/>
            <person name="Norbu C."/>
            <person name="Norbu N."/>
            <person name="Novod N."/>
            <person name="O'Neill B."/>
            <person name="Osman S."/>
            <person name="Markiewicz E."/>
            <person name="Oyono O.L."/>
            <person name="Patti C."/>
            <person name="Phunkhang P."/>
            <person name="Pierre F."/>
            <person name="Priest M."/>
            <person name="Raghuraman S."/>
            <person name="Rege F."/>
            <person name="Reyes R."/>
            <person name="Rise C."/>
            <person name="Rogov P."/>
            <person name="Ross K."/>
            <person name="Ryan E."/>
            <person name="Settipalli S."/>
            <person name="Shea T."/>
            <person name="Sherpa N."/>
            <person name="Shi L."/>
            <person name="Shih D."/>
            <person name="Sparrow T."/>
            <person name="Spaulding J."/>
            <person name="Stalker J."/>
            <person name="Stange-Thomann N."/>
            <person name="Stavropoulos S."/>
            <person name="Stone C."/>
            <person name="Strader C."/>
            <person name="Tesfaye S."/>
            <person name="Thomson T."/>
            <person name="Thoulutsang Y."/>
            <person name="Thoulutsang D."/>
            <person name="Topham K."/>
            <person name="Topping I."/>
            <person name="Tsamla T."/>
            <person name="Vassiliev H."/>
            <person name="Vo A."/>
            <person name="Wangchuk T."/>
            <person name="Wangdi T."/>
            <person name="Weiand M."/>
            <person name="Wilkinson J."/>
            <person name="Wilson A."/>
            <person name="Yadav S."/>
            <person name="Young G."/>
            <person name="Yu Q."/>
            <person name="Zembek L."/>
            <person name="Zhong D."/>
            <person name="Zimmer A."/>
            <person name="Zwirko Z."/>
            <person name="Jaffe D.B."/>
            <person name="Alvarez P."/>
            <person name="Brockman W."/>
            <person name="Butler J."/>
            <person name="Chin C."/>
            <person name="Gnerre S."/>
            <person name="Grabherr M."/>
            <person name="Kleber M."/>
            <person name="Mauceli E."/>
            <person name="MacCallum I."/>
        </authorList>
    </citation>
    <scope>NUCLEOTIDE SEQUENCE [LARGE SCALE GENOMIC DNA]</scope>
    <source>
        <strain evidence="13">Tucson 14024-0371.13</strain>
    </source>
</reference>
<dbReference type="InterPro" id="IPR001461">
    <property type="entry name" value="Aspartic_peptidase_A1"/>
</dbReference>
<dbReference type="eggNOG" id="KOG1339">
    <property type="taxonomic scope" value="Eukaryota"/>
</dbReference>
<evidence type="ECO:0000256" key="3">
    <source>
        <dbReference type="ARBA" id="ARBA00022750"/>
    </source>
</evidence>
<evidence type="ECO:0000313" key="12">
    <source>
        <dbReference type="EMBL" id="EDV31086.1"/>
    </source>
</evidence>
<dbReference type="EMBL" id="CH902620">
    <property type="protein sequence ID" value="EDV31086.1"/>
    <property type="molecule type" value="Genomic_DNA"/>
</dbReference>
<proteinExistence type="inferred from homology"/>
<dbReference type="GeneID" id="6497997"/>
<evidence type="ECO:0000313" key="13">
    <source>
        <dbReference type="Proteomes" id="UP000007801"/>
    </source>
</evidence>
<dbReference type="GO" id="GO:0005764">
    <property type="term" value="C:lysosome"/>
    <property type="evidence" value="ECO:0007669"/>
    <property type="project" value="TreeGrafter"/>
</dbReference>
<dbReference type="STRING" id="7217.B3MNC9"/>
<dbReference type="FunCoup" id="B3MNC9">
    <property type="interactions" value="203"/>
</dbReference>
<dbReference type="Gene3D" id="2.40.70.10">
    <property type="entry name" value="Acid Proteases"/>
    <property type="match status" value="2"/>
</dbReference>
<feature type="active site" evidence="7">
    <location>
        <position position="109"/>
    </location>
</feature>
<evidence type="ECO:0000256" key="7">
    <source>
        <dbReference type="PIRSR" id="PIRSR601461-1"/>
    </source>
</evidence>
<dbReference type="GO" id="GO:0006508">
    <property type="term" value="P:proteolysis"/>
    <property type="evidence" value="ECO:0007669"/>
    <property type="project" value="UniProtKB-KW"/>
</dbReference>
<evidence type="ECO:0000256" key="4">
    <source>
        <dbReference type="ARBA" id="ARBA00022801"/>
    </source>
</evidence>
<evidence type="ECO:0000256" key="8">
    <source>
        <dbReference type="PIRSR" id="PIRSR601461-2"/>
    </source>
</evidence>
<evidence type="ECO:0000256" key="10">
    <source>
        <dbReference type="SAM" id="SignalP"/>
    </source>
</evidence>
<dbReference type="PhylomeDB" id="B3MNC9"/>
<keyword evidence="10" id="KW-0732">Signal</keyword>
<keyword evidence="13" id="KW-1185">Reference proteome</keyword>
<dbReference type="InParanoid" id="B3MNC9"/>
<dbReference type="SMR" id="B3MNC9"/>
<keyword evidence="6" id="KW-0325">Glycoprotein</keyword>
<feature type="chain" id="PRO_5002793143" description="Peptidase A1 domain-containing protein" evidence="10">
    <location>
        <begin position="17"/>
        <end position="403"/>
    </location>
</feature>
<organism evidence="12 13">
    <name type="scientific">Drosophila ananassae</name>
    <name type="common">Fruit fly</name>
    <dbReference type="NCBI Taxonomy" id="7217"/>
    <lineage>
        <taxon>Eukaryota</taxon>
        <taxon>Metazoa</taxon>
        <taxon>Ecdysozoa</taxon>
        <taxon>Arthropoda</taxon>
        <taxon>Hexapoda</taxon>
        <taxon>Insecta</taxon>
        <taxon>Pterygota</taxon>
        <taxon>Neoptera</taxon>
        <taxon>Endopterygota</taxon>
        <taxon>Diptera</taxon>
        <taxon>Brachycera</taxon>
        <taxon>Muscomorpha</taxon>
        <taxon>Ephydroidea</taxon>
        <taxon>Drosophilidae</taxon>
        <taxon>Drosophila</taxon>
        <taxon>Sophophora</taxon>
    </lineage>
</organism>
<evidence type="ECO:0000256" key="5">
    <source>
        <dbReference type="ARBA" id="ARBA00023157"/>
    </source>
</evidence>
<accession>B3MNC9</accession>
<name>B3MNC9_DROAN</name>
<dbReference type="PROSITE" id="PS00141">
    <property type="entry name" value="ASP_PROTEASE"/>
    <property type="match status" value="2"/>
</dbReference>
<dbReference type="PANTHER" id="PTHR47966:SF51">
    <property type="entry name" value="BETA-SITE APP-CLEAVING ENZYME, ISOFORM A-RELATED"/>
    <property type="match status" value="1"/>
</dbReference>
<dbReference type="KEGG" id="dan:6497997"/>
<dbReference type="FunFam" id="2.40.70.10:FF:000002">
    <property type="entry name" value="Vacuolar aspartic proteinase"/>
    <property type="match status" value="1"/>
</dbReference>
<keyword evidence="2 9" id="KW-0645">Protease</keyword>
<dbReference type="FunFam" id="2.40.70.10:FF:000091">
    <property type="entry name" value="GG22202"/>
    <property type="match status" value="1"/>
</dbReference>
<feature type="disulfide bond" evidence="8">
    <location>
        <begin position="122"/>
        <end position="129"/>
    </location>
</feature>
<dbReference type="AlphaFoldDB" id="B3MNC9"/>
<dbReference type="PROSITE" id="PS51767">
    <property type="entry name" value="PEPTIDASE_A1"/>
    <property type="match status" value="1"/>
</dbReference>
<dbReference type="InterPro" id="IPR021109">
    <property type="entry name" value="Peptidase_aspartic_dom_sf"/>
</dbReference>
<evidence type="ECO:0000256" key="2">
    <source>
        <dbReference type="ARBA" id="ARBA00022670"/>
    </source>
</evidence>
<feature type="signal peptide" evidence="10">
    <location>
        <begin position="1"/>
        <end position="16"/>
    </location>
</feature>
<keyword evidence="5 8" id="KW-1015">Disulfide bond</keyword>
<evidence type="ECO:0000259" key="11">
    <source>
        <dbReference type="PROSITE" id="PS51767"/>
    </source>
</evidence>
<dbReference type="OrthoDB" id="771136at2759"/>
<keyword evidence="3 9" id="KW-0064">Aspartyl protease</keyword>
<dbReference type="InterPro" id="IPR033121">
    <property type="entry name" value="PEPTIDASE_A1"/>
</dbReference>
<keyword evidence="4 9" id="KW-0378">Hydrolase</keyword>
<dbReference type="InterPro" id="IPR001969">
    <property type="entry name" value="Aspartic_peptidase_AS"/>
</dbReference>
<feature type="domain" description="Peptidase A1" evidence="11">
    <location>
        <begin position="91"/>
        <end position="400"/>
    </location>
</feature>
<dbReference type="MEROPS" id="A01.A81"/>
<gene>
    <name evidence="12" type="primary">Dana\GF15184</name>
    <name evidence="12" type="synonym">dana_GLEANR_15950</name>
    <name evidence="12" type="ORF">GF15184</name>
</gene>
<dbReference type="HOGENOM" id="CLU_013253_1_4_1"/>
<dbReference type="OMA" id="FGENRVG"/>
<dbReference type="Proteomes" id="UP000007801">
    <property type="component" value="Unassembled WGS sequence"/>
</dbReference>
<dbReference type="PANTHER" id="PTHR47966">
    <property type="entry name" value="BETA-SITE APP-CLEAVING ENZYME, ISOFORM A-RELATED"/>
    <property type="match status" value="1"/>
</dbReference>
<comment type="similarity">
    <text evidence="1 9">Belongs to the peptidase A1 family.</text>
</comment>
<protein>
    <recommendedName>
        <fullName evidence="11">Peptidase A1 domain-containing protein</fullName>
    </recommendedName>
</protein>
<feature type="active site" evidence="7">
    <location>
        <position position="294"/>
    </location>
</feature>
<evidence type="ECO:0000256" key="1">
    <source>
        <dbReference type="ARBA" id="ARBA00007447"/>
    </source>
</evidence>
<dbReference type="GO" id="GO:0004190">
    <property type="term" value="F:aspartic-type endopeptidase activity"/>
    <property type="evidence" value="ECO:0007669"/>
    <property type="project" value="UniProtKB-KW"/>
</dbReference>
<dbReference type="Pfam" id="PF00026">
    <property type="entry name" value="Asp"/>
    <property type="match status" value="1"/>
</dbReference>
<dbReference type="PRINTS" id="PR00792">
    <property type="entry name" value="PEPSIN"/>
</dbReference>
<evidence type="ECO:0000256" key="6">
    <source>
        <dbReference type="ARBA" id="ARBA00023180"/>
    </source>
</evidence>
<evidence type="ECO:0000256" key="9">
    <source>
        <dbReference type="RuleBase" id="RU000454"/>
    </source>
</evidence>
<dbReference type="SUPFAM" id="SSF50630">
    <property type="entry name" value="Acid proteases"/>
    <property type="match status" value="1"/>
</dbReference>
<sequence>MFKCLILLVVLAVVSAEIHRIKIHKTQPKKSHHVARHIAKKVAIHVLKHELRHWVGETFNYDDGYDYSNDYPNQDTDYTNEELGNSMNMYYYGEISIGTPPQYFNVVFDTGSANLWIPSVQCLSTDVACQQHNQYNSSASSTFVAVNENFTIEYGTGSVKGYLATDTVTINGLAITGQTFGEAISQPGSSFTDVEFDGILGMGFQQIAIDYVVPPFYNLYEQGLIDQPVFGFYLARNGTSDEGGQLTLGGTDYNLIDGDLTYVPVTKQGYWQFAVNQITWNGTVVSGPVQAIADTGTSLIVVPADAYTKINELIGAIYIQGEWYVPCSTVDSLPVITFNFGGTNFDLPPSVYIQTYNEGEYDSCVSTFSYIGTEFWILGDVFLGQFYTEFDFGQNRVGFGNLA</sequence>